<evidence type="ECO:0000313" key="3">
    <source>
        <dbReference type="EMBL" id="RST60999.1"/>
    </source>
</evidence>
<dbReference type="InterPro" id="IPR013693">
    <property type="entry name" value="SpoIID/LytB_N"/>
</dbReference>
<name>A0A429XCB9_SIMTE</name>
<evidence type="ECO:0000313" key="4">
    <source>
        <dbReference type="Proteomes" id="UP000287296"/>
    </source>
</evidence>
<dbReference type="AlphaFoldDB" id="A0A429XCB9"/>
<dbReference type="Proteomes" id="UP000287296">
    <property type="component" value="Unassembled WGS sequence"/>
</dbReference>
<organism evidence="3 4">
    <name type="scientific">Siminovitchia terrae</name>
    <name type="common">Bacillus terrae</name>
    <dbReference type="NCBI Taxonomy" id="1914933"/>
    <lineage>
        <taxon>Bacteria</taxon>
        <taxon>Bacillati</taxon>
        <taxon>Bacillota</taxon>
        <taxon>Bacilli</taxon>
        <taxon>Bacillales</taxon>
        <taxon>Bacillaceae</taxon>
        <taxon>Siminovitchia</taxon>
    </lineage>
</organism>
<dbReference type="GO" id="GO:0030435">
    <property type="term" value="P:sporulation resulting in formation of a cellular spore"/>
    <property type="evidence" value="ECO:0007669"/>
    <property type="project" value="InterPro"/>
</dbReference>
<comment type="caution">
    <text evidence="3">The sequence shown here is derived from an EMBL/GenBank/DDBJ whole genome shotgun (WGS) entry which is preliminary data.</text>
</comment>
<dbReference type="OrthoDB" id="9794671at2"/>
<dbReference type="NCBIfam" id="TIGR02669">
    <property type="entry name" value="SpoIID_LytB"/>
    <property type="match status" value="1"/>
</dbReference>
<dbReference type="PANTHER" id="PTHR30032:SF4">
    <property type="entry name" value="AMIDASE ENHANCER"/>
    <property type="match status" value="1"/>
</dbReference>
<accession>A0A429XCB9</accession>
<proteinExistence type="predicted"/>
<dbReference type="InterPro" id="IPR051922">
    <property type="entry name" value="Bact_Sporulation_Assoc"/>
</dbReference>
<dbReference type="EMBL" id="QYTW02000002">
    <property type="protein sequence ID" value="RST60999.1"/>
    <property type="molecule type" value="Genomic_DNA"/>
</dbReference>
<dbReference type="Pfam" id="PF08486">
    <property type="entry name" value="SpoIID"/>
    <property type="match status" value="1"/>
</dbReference>
<dbReference type="GO" id="GO:0030288">
    <property type="term" value="C:outer membrane-bounded periplasmic space"/>
    <property type="evidence" value="ECO:0007669"/>
    <property type="project" value="TreeGrafter"/>
</dbReference>
<dbReference type="RefSeq" id="WP_120114818.1">
    <property type="nucleotide sequence ID" value="NZ_BORI01000005.1"/>
</dbReference>
<feature type="domain" description="Sporulation stage II protein D amidase enhancer LytB N-terminal" evidence="2">
    <location>
        <begin position="65"/>
        <end position="170"/>
    </location>
</feature>
<dbReference type="InterPro" id="IPR014225">
    <property type="entry name" value="Spore_II_D_firmicutes"/>
</dbReference>
<feature type="region of interest" description="Disordered" evidence="1">
    <location>
        <begin position="37"/>
        <end position="58"/>
    </location>
</feature>
<evidence type="ECO:0000256" key="1">
    <source>
        <dbReference type="SAM" id="MobiDB-lite"/>
    </source>
</evidence>
<reference evidence="3 4" key="1">
    <citation type="submission" date="2018-12" db="EMBL/GenBank/DDBJ databases">
        <authorList>
            <person name="Sun L."/>
            <person name="Chen Z."/>
        </authorList>
    </citation>
    <scope>NUCLEOTIDE SEQUENCE [LARGE SCALE GENOMIC DNA]</scope>
    <source>
        <strain evidence="3 4">LMG 29736</strain>
    </source>
</reference>
<gene>
    <name evidence="3" type="primary">spoIID</name>
    <name evidence="3" type="ORF">D5F11_002795</name>
</gene>
<dbReference type="PANTHER" id="PTHR30032">
    <property type="entry name" value="N-ACETYLMURAMOYL-L-ALANINE AMIDASE-RELATED"/>
    <property type="match status" value="1"/>
</dbReference>
<evidence type="ECO:0000259" key="2">
    <source>
        <dbReference type="Pfam" id="PF08486"/>
    </source>
</evidence>
<protein>
    <submittedName>
        <fullName evidence="3">Stage II sporulation protein D</fullName>
    </submittedName>
</protein>
<sequence>MKQLKPLLFTSALLIAVSFLVPSLLVLPFSKEKTTVELDEQPAKLPPKKTAQPATQPSAEVAVYRTTTKSVEKLPLEEYVVGVVASEMPADFEEEALKAQALTARTYIVNQLVNPENSQVPENANVTDTVLHQVFKNKKELKLQWGKDFEWRLEKIVKAVKATEGKVLTYHNKPITASFFSTSNGYTESAEDYWDKPVPYLKSVESPWDSHSPKFNDQKVISVKEFQQRLNVNIEKSGDVGTITARTPGKKVAAVTIGGKSFTGREVREKLDLKSTDFKWERKGNSIIINTKGYGHGVGMSQYGANGMAKEGKKFDDIVTHYYQGVSISNASQFFDKTVASTQ</sequence>
<dbReference type="InterPro" id="IPR013486">
    <property type="entry name" value="SpoIID/LytB"/>
</dbReference>
<dbReference type="NCBIfam" id="TIGR02870">
    <property type="entry name" value="spore_II_D"/>
    <property type="match status" value="1"/>
</dbReference>